<sequence>MIPSSPEFHYDSKESCVIIALVLREKIDIDQNIPIIISDLLAEFQDIALIELPNCLPLIRDVQRRINFTPGTSLPNLAH</sequence>
<comment type="caution">
    <text evidence="1">The sequence shown here is derived from an EMBL/GenBank/DDBJ whole genome shotgun (WGS) entry which is preliminary data.</text>
</comment>
<evidence type="ECO:0000313" key="2">
    <source>
        <dbReference type="Proteomes" id="UP000237105"/>
    </source>
</evidence>
<keyword evidence="2" id="KW-1185">Reference proteome</keyword>
<dbReference type="EMBL" id="JXTB01000145">
    <property type="protein sequence ID" value="PON58826.1"/>
    <property type="molecule type" value="Genomic_DNA"/>
</dbReference>
<organism evidence="1 2">
    <name type="scientific">Parasponia andersonii</name>
    <name type="common">Sponia andersonii</name>
    <dbReference type="NCBI Taxonomy" id="3476"/>
    <lineage>
        <taxon>Eukaryota</taxon>
        <taxon>Viridiplantae</taxon>
        <taxon>Streptophyta</taxon>
        <taxon>Embryophyta</taxon>
        <taxon>Tracheophyta</taxon>
        <taxon>Spermatophyta</taxon>
        <taxon>Magnoliopsida</taxon>
        <taxon>eudicotyledons</taxon>
        <taxon>Gunneridae</taxon>
        <taxon>Pentapetalae</taxon>
        <taxon>rosids</taxon>
        <taxon>fabids</taxon>
        <taxon>Rosales</taxon>
        <taxon>Cannabaceae</taxon>
        <taxon>Parasponia</taxon>
    </lineage>
</organism>
<dbReference type="Proteomes" id="UP000237105">
    <property type="component" value="Unassembled WGS sequence"/>
</dbReference>
<dbReference type="AlphaFoldDB" id="A0A2P5CCN7"/>
<name>A0A2P5CCN7_PARAD</name>
<proteinExistence type="predicted"/>
<protein>
    <submittedName>
        <fullName evidence="1">Uncharacterized protein</fullName>
    </submittedName>
</protein>
<dbReference type="OrthoDB" id="1166507at2759"/>
<accession>A0A2P5CCN7</accession>
<reference evidence="2" key="1">
    <citation type="submission" date="2016-06" db="EMBL/GenBank/DDBJ databases">
        <title>Parallel loss of symbiosis genes in relatives of nitrogen-fixing non-legume Parasponia.</title>
        <authorList>
            <person name="Van Velzen R."/>
            <person name="Holmer R."/>
            <person name="Bu F."/>
            <person name="Rutten L."/>
            <person name="Van Zeijl A."/>
            <person name="Liu W."/>
            <person name="Santuari L."/>
            <person name="Cao Q."/>
            <person name="Sharma T."/>
            <person name="Shen D."/>
            <person name="Roswanjaya Y."/>
            <person name="Wardhani T."/>
            <person name="Kalhor M.S."/>
            <person name="Jansen J."/>
            <person name="Van den Hoogen J."/>
            <person name="Gungor B."/>
            <person name="Hartog M."/>
            <person name="Hontelez J."/>
            <person name="Verver J."/>
            <person name="Yang W.-C."/>
            <person name="Schijlen E."/>
            <person name="Repin R."/>
            <person name="Schilthuizen M."/>
            <person name="Schranz E."/>
            <person name="Heidstra R."/>
            <person name="Miyata K."/>
            <person name="Fedorova E."/>
            <person name="Kohlen W."/>
            <person name="Bisseling T."/>
            <person name="Smit S."/>
            <person name="Geurts R."/>
        </authorList>
    </citation>
    <scope>NUCLEOTIDE SEQUENCE [LARGE SCALE GENOMIC DNA]</scope>
    <source>
        <strain evidence="2">cv. WU1-14</strain>
    </source>
</reference>
<evidence type="ECO:0000313" key="1">
    <source>
        <dbReference type="EMBL" id="PON58826.1"/>
    </source>
</evidence>
<gene>
    <name evidence="1" type="ORF">PanWU01x14_163410</name>
</gene>